<evidence type="ECO:0000313" key="2">
    <source>
        <dbReference type="EMBL" id="BDD00535.1"/>
    </source>
</evidence>
<name>A0ABN6LBE9_9BACT</name>
<reference evidence="1 5" key="1">
    <citation type="submission" date="2021-12" db="EMBL/GenBank/DDBJ databases">
        <title>Genome sequencing of bacteria with rrn-lacking chromosome and rrn-plasmid.</title>
        <authorList>
            <person name="Anda M."/>
            <person name="Iwasaki W."/>
        </authorList>
    </citation>
    <scope>NUCLEOTIDE SEQUENCE [LARGE SCALE GENOMIC DNA]</scope>
    <source>
        <strain evidence="1 5">NBRC 101262</strain>
        <plasmid evidence="1 5">pPP1</plasmid>
        <plasmid evidence="3 5">pPP2</plasmid>
    </source>
</reference>
<evidence type="ECO:0000313" key="5">
    <source>
        <dbReference type="Proteomes" id="UP001354989"/>
    </source>
</evidence>
<sequence>MGRKTSIVIDLTEREKTLLFKIIGSGKTPSNIRRRASFVYLFHQGLSFKEICKTEKADPNTVKRWLNKWEAINELDETQNKIGDAEFIRLIHERLTDSKRSGRKPRLTVEEKIRVQTLSCEDPQDYDVPITEWSHESLSEQAKKMGIEISSSHVGRLLKKRIKSS</sequence>
<dbReference type="Proteomes" id="UP001354989">
    <property type="component" value="Plasmid pPP1"/>
</dbReference>
<keyword evidence="5" id="KW-1185">Reference proteome</keyword>
<dbReference type="EMBL" id="AP025293">
    <property type="protein sequence ID" value="BDD00535.1"/>
    <property type="molecule type" value="Genomic_DNA"/>
</dbReference>
<gene>
    <name evidence="1" type="ORF">PEPS_28130</name>
    <name evidence="2" type="ORF">PEPS_28150</name>
    <name evidence="3" type="ORF">PEPS_36370</name>
    <name evidence="4" type="ORF">PEPS_36770</name>
</gene>
<geneLocation type="plasmid" evidence="1 5">
    <name>pPP1</name>
</geneLocation>
<accession>A0ABN6LBE9</accession>
<geneLocation type="plasmid" evidence="3 5">
    <name>pPP2</name>
</geneLocation>
<dbReference type="EMBL" id="AP025293">
    <property type="protein sequence ID" value="BDD00533.1"/>
    <property type="molecule type" value="Genomic_DNA"/>
</dbReference>
<dbReference type="RefSeq" id="WP_338398379.1">
    <property type="nucleotide sequence ID" value="NZ_AP025293.1"/>
</dbReference>
<dbReference type="InterPro" id="IPR009057">
    <property type="entry name" value="Homeodomain-like_sf"/>
</dbReference>
<dbReference type="Proteomes" id="UP001354989">
    <property type="component" value="Plasmid pPP2"/>
</dbReference>
<proteinExistence type="predicted"/>
<keyword evidence="1" id="KW-0614">Plasmid</keyword>
<organism evidence="1 5">
    <name type="scientific">Persicobacter psychrovividus</name>
    <dbReference type="NCBI Taxonomy" id="387638"/>
    <lineage>
        <taxon>Bacteria</taxon>
        <taxon>Pseudomonadati</taxon>
        <taxon>Bacteroidota</taxon>
        <taxon>Cytophagia</taxon>
        <taxon>Cytophagales</taxon>
        <taxon>Persicobacteraceae</taxon>
        <taxon>Persicobacter</taxon>
    </lineage>
</organism>
<evidence type="ECO:0000313" key="4">
    <source>
        <dbReference type="EMBL" id="BDD01397.1"/>
    </source>
</evidence>
<dbReference type="SUPFAM" id="SSF46689">
    <property type="entry name" value="Homeodomain-like"/>
    <property type="match status" value="1"/>
</dbReference>
<dbReference type="Pfam" id="PF13384">
    <property type="entry name" value="HTH_23"/>
    <property type="match status" value="1"/>
</dbReference>
<evidence type="ECO:0000313" key="1">
    <source>
        <dbReference type="EMBL" id="BDD00533.1"/>
    </source>
</evidence>
<evidence type="ECO:0008006" key="6">
    <source>
        <dbReference type="Google" id="ProtNLM"/>
    </source>
</evidence>
<dbReference type="EMBL" id="AP025294">
    <property type="protein sequence ID" value="BDD01397.1"/>
    <property type="molecule type" value="Genomic_DNA"/>
</dbReference>
<protein>
    <recommendedName>
        <fullName evidence="6">Transposase</fullName>
    </recommendedName>
</protein>
<dbReference type="EMBL" id="AP025294">
    <property type="protein sequence ID" value="BDD01357.1"/>
    <property type="molecule type" value="Genomic_DNA"/>
</dbReference>
<evidence type="ECO:0000313" key="3">
    <source>
        <dbReference type="EMBL" id="BDD01357.1"/>
    </source>
</evidence>